<keyword evidence="4" id="KW-1185">Reference proteome</keyword>
<dbReference type="PANTHER" id="PTHR38418:SF2">
    <property type="entry name" value="SUGAR ISOMERASE, KPSF_GUTQ (AFU_ORTHOLOGUE AFUA_6G08860)"/>
    <property type="match status" value="1"/>
</dbReference>
<feature type="region of interest" description="Disordered" evidence="1">
    <location>
        <begin position="1"/>
        <end position="40"/>
    </location>
</feature>
<dbReference type="Gene3D" id="3.40.50.10490">
    <property type="entry name" value="Glucose-6-phosphate isomerase like protein, domain 1"/>
    <property type="match status" value="1"/>
</dbReference>
<dbReference type="Pfam" id="PF01380">
    <property type="entry name" value="SIS"/>
    <property type="match status" value="1"/>
</dbReference>
<protein>
    <submittedName>
        <fullName evidence="3">Related to arabinose 5-phosphate isomerase</fullName>
    </submittedName>
</protein>
<dbReference type="GO" id="GO:1901135">
    <property type="term" value="P:carbohydrate derivative metabolic process"/>
    <property type="evidence" value="ECO:0007669"/>
    <property type="project" value="InterPro"/>
</dbReference>
<dbReference type="InterPro" id="IPR001347">
    <property type="entry name" value="SIS_dom"/>
</dbReference>
<dbReference type="Proteomes" id="UP001187682">
    <property type="component" value="Unassembled WGS sequence"/>
</dbReference>
<proteinExistence type="predicted"/>
<feature type="domain" description="SIS" evidence="2">
    <location>
        <begin position="113"/>
        <end position="265"/>
    </location>
</feature>
<dbReference type="GO" id="GO:0097367">
    <property type="term" value="F:carbohydrate derivative binding"/>
    <property type="evidence" value="ECO:0007669"/>
    <property type="project" value="InterPro"/>
</dbReference>
<feature type="compositionally biased region" description="Pro residues" evidence="1">
    <location>
        <begin position="27"/>
        <end position="38"/>
    </location>
</feature>
<feature type="compositionally biased region" description="Basic and acidic residues" evidence="1">
    <location>
        <begin position="1"/>
        <end position="10"/>
    </location>
</feature>
<accession>A0AAE8N891</accession>
<dbReference type="EMBL" id="ONZQ02000016">
    <property type="protein sequence ID" value="SPO06670.1"/>
    <property type="molecule type" value="Genomic_DNA"/>
</dbReference>
<comment type="caution">
    <text evidence="3">The sequence shown here is derived from an EMBL/GenBank/DDBJ whole genome shotgun (WGS) entry which is preliminary data.</text>
</comment>
<sequence>MAPRQHEHRLVQNSAVFVPGESKFTAVPPPSPPSPSSHPPSAAYLCSRLSDLDLDRLGRRLQRQDSAAAERQVVTEKRLHDGLHVINTEAAALRCISRLYETDPVARDGFSRTVETITRHNGERGKLIITGVGKSGLIGKKLVATFNSLAIPSVFLHPTEALHGDLGTIGRDDALMFITFSGKTQELLGLIPHLDESLPVILLTSHTRPDTCEFVRLRPDTILLPAPVHEAETTSFGVPAPTTSTTVALAVGDAVAITAAKEIHACVSRVFAKHHPGGAIGASFRRPETIRDIATPWHDLPIVEAHRGVVGADVLKAGYTSKSGWVRVGSSGVASPGRIRGLGNDQLVARLEHVPGLVVAREDMLSICGTTNLRRAVDFVVGNMKQSADGCEYVCDSRTVLAVLERGEIMGVLEVGELLEWSASS</sequence>
<organism evidence="3 4">
    <name type="scientific">Cephalotrichum gorgonifer</name>
    <dbReference type="NCBI Taxonomy" id="2041049"/>
    <lineage>
        <taxon>Eukaryota</taxon>
        <taxon>Fungi</taxon>
        <taxon>Dikarya</taxon>
        <taxon>Ascomycota</taxon>
        <taxon>Pezizomycotina</taxon>
        <taxon>Sordariomycetes</taxon>
        <taxon>Hypocreomycetidae</taxon>
        <taxon>Microascales</taxon>
        <taxon>Microascaceae</taxon>
        <taxon>Cephalotrichum</taxon>
    </lineage>
</organism>
<evidence type="ECO:0000256" key="1">
    <source>
        <dbReference type="SAM" id="MobiDB-lite"/>
    </source>
</evidence>
<evidence type="ECO:0000259" key="2">
    <source>
        <dbReference type="PROSITE" id="PS51464"/>
    </source>
</evidence>
<dbReference type="AlphaFoldDB" id="A0AAE8N891"/>
<dbReference type="PROSITE" id="PS51464">
    <property type="entry name" value="SIS"/>
    <property type="match status" value="1"/>
</dbReference>
<dbReference type="GO" id="GO:0016853">
    <property type="term" value="F:isomerase activity"/>
    <property type="evidence" value="ECO:0007669"/>
    <property type="project" value="UniProtKB-KW"/>
</dbReference>
<name>A0AAE8N891_9PEZI</name>
<gene>
    <name evidence="3" type="ORF">DNG_09362</name>
</gene>
<reference evidence="3" key="1">
    <citation type="submission" date="2018-03" db="EMBL/GenBank/DDBJ databases">
        <authorList>
            <person name="Guldener U."/>
        </authorList>
    </citation>
    <scope>NUCLEOTIDE SEQUENCE</scope>
</reference>
<dbReference type="PANTHER" id="PTHR38418">
    <property type="entry name" value="SUGAR ISOMERASE, KPSF/GUTQ (AFU_ORTHOLOGUE AFUA_6G08860)"/>
    <property type="match status" value="1"/>
</dbReference>
<dbReference type="SUPFAM" id="SSF53697">
    <property type="entry name" value="SIS domain"/>
    <property type="match status" value="1"/>
</dbReference>
<evidence type="ECO:0000313" key="3">
    <source>
        <dbReference type="EMBL" id="SPO06670.1"/>
    </source>
</evidence>
<keyword evidence="3" id="KW-0413">Isomerase</keyword>
<dbReference type="InterPro" id="IPR035474">
    <property type="entry name" value="SIS_Kpsf"/>
</dbReference>
<evidence type="ECO:0000313" key="4">
    <source>
        <dbReference type="Proteomes" id="UP001187682"/>
    </source>
</evidence>
<dbReference type="CDD" id="cd05014">
    <property type="entry name" value="SIS_Kpsf"/>
    <property type="match status" value="1"/>
</dbReference>
<dbReference type="InterPro" id="IPR046348">
    <property type="entry name" value="SIS_dom_sf"/>
</dbReference>